<dbReference type="Pfam" id="PF02810">
    <property type="entry name" value="SEC-C"/>
    <property type="match status" value="1"/>
</dbReference>
<proteinExistence type="predicted"/>
<dbReference type="RefSeq" id="WP_151444905.1">
    <property type="nucleotide sequence ID" value="NZ_CABVOU010000046.1"/>
</dbReference>
<accession>A0A5K1IAB9</accession>
<evidence type="ECO:0000313" key="1">
    <source>
        <dbReference type="EMBL" id="VVZ97090.1"/>
    </source>
</evidence>
<dbReference type="InterPro" id="IPR004027">
    <property type="entry name" value="SEC_C_motif"/>
</dbReference>
<keyword evidence="2" id="KW-1185">Reference proteome</keyword>
<dbReference type="Proteomes" id="UP000326725">
    <property type="component" value="Unassembled WGS sequence"/>
</dbReference>
<dbReference type="SUPFAM" id="SSF103642">
    <property type="entry name" value="Sec-C motif"/>
    <property type="match status" value="1"/>
</dbReference>
<protein>
    <submittedName>
        <fullName evidence="1">SEC-C motif protein</fullName>
    </submittedName>
</protein>
<dbReference type="AlphaFoldDB" id="A0A5K1IAB9"/>
<organism evidence="1 2">
    <name type="scientific">Halomonas lysinitropha</name>
    <dbReference type="NCBI Taxonomy" id="2607506"/>
    <lineage>
        <taxon>Bacteria</taxon>
        <taxon>Pseudomonadati</taxon>
        <taxon>Pseudomonadota</taxon>
        <taxon>Gammaproteobacteria</taxon>
        <taxon>Oceanospirillales</taxon>
        <taxon>Halomonadaceae</taxon>
        <taxon>Halomonas</taxon>
    </lineage>
</organism>
<gene>
    <name evidence="1" type="ORF">HALO32_03206</name>
</gene>
<dbReference type="Gene3D" id="3.10.450.50">
    <property type="match status" value="1"/>
</dbReference>
<reference evidence="1 2" key="1">
    <citation type="submission" date="2019-09" db="EMBL/GenBank/DDBJ databases">
        <authorList>
            <person name="Criscuolo A."/>
        </authorList>
    </citation>
    <scope>NUCLEOTIDE SEQUENCE [LARGE SCALE GENOMIC DNA]</scope>
    <source>
        <strain evidence="2">3(2)</strain>
    </source>
</reference>
<sequence>MQPDEHPEIPAEFAQAIHAFLDQSIRHILRHEDAERYFQALGEIARHSGMAKWFDDQMPWWGIGRLVWNATPLPSKGFRNATLPEPRRNDRCPCGSGKKFKRCCQPLESAHTMGLAEEVPITRIAIDLFTQQQRQAAAKQAPTRARLLVAEHELEQGHPGKARKQLLTLLDSGKLVEELQTHAVHLLGDAYEAMGHLTAGEKAMLERIPGLKPMAAAAALQWLSSRALEDDRPADALAHLLYAEHLDPDNLTNGLLKVVTLRALGADDDARRTAQEWLLLAQELGDEQAIELLEEQASSTYLKAFPEDMAEDDEEDAQDDNILQLFGPDKATLTALTKLLEKAHDQALHPVHFEPGPPDGDEGQSRWVMISAAKVEKTNALLYSDPDGIDPLDPTLIRHHPDLLQNPSFLEALDAHAGLALNDEQAAFNKALARQVDRLIDHILAALPAGGQLPWEWLEHRPVLRQMMARALEHPDLQASIEGLSQVLALCPNDNLGVRAPLINSLLRAGHNAEALAIAEQYPEDHLAETRYGRVLALVRLSRLHEAEQALRGAYAALPKVLNYLIANKRKQPKLDPNGIVIGGNDQAWYYRQDMRDVFLETPGMIGWLESTKKRLPPVSG</sequence>
<dbReference type="EMBL" id="CABVOU010000046">
    <property type="protein sequence ID" value="VVZ97090.1"/>
    <property type="molecule type" value="Genomic_DNA"/>
</dbReference>
<evidence type="ECO:0000313" key="2">
    <source>
        <dbReference type="Proteomes" id="UP000326725"/>
    </source>
</evidence>
<name>A0A5K1IAB9_9GAMM</name>